<name>A0A6A6IK41_9PLEO</name>
<gene>
    <name evidence="1" type="ORF">BU26DRAFT_504762</name>
</gene>
<dbReference type="EMBL" id="ML987194">
    <property type="protein sequence ID" value="KAF2250438.1"/>
    <property type="molecule type" value="Genomic_DNA"/>
</dbReference>
<proteinExistence type="predicted"/>
<dbReference type="AlphaFoldDB" id="A0A6A6IK41"/>
<organism evidence="1 2">
    <name type="scientific">Trematosphaeria pertusa</name>
    <dbReference type="NCBI Taxonomy" id="390896"/>
    <lineage>
        <taxon>Eukaryota</taxon>
        <taxon>Fungi</taxon>
        <taxon>Dikarya</taxon>
        <taxon>Ascomycota</taxon>
        <taxon>Pezizomycotina</taxon>
        <taxon>Dothideomycetes</taxon>
        <taxon>Pleosporomycetidae</taxon>
        <taxon>Pleosporales</taxon>
        <taxon>Massarineae</taxon>
        <taxon>Trematosphaeriaceae</taxon>
        <taxon>Trematosphaeria</taxon>
    </lineage>
</organism>
<sequence length="176" mass="20336">MCKDSICETLRICVEDPRRNEENPTKRKKPTKEEEAFPFELRPLEVGDSLSVVEELPKIRKKIKKWDERCQSVRAMAEARRKQRRNSIGDPRSLAEIEKAAGPLTDRLAWKHVTSNILWKETEDYDLNMDWEVPFVQRGAPFANGDLKRQATEALALDETSESVRRLDSASQIPQT</sequence>
<keyword evidence="2" id="KW-1185">Reference proteome</keyword>
<protein>
    <submittedName>
        <fullName evidence="1">Uncharacterized protein</fullName>
    </submittedName>
</protein>
<dbReference type="RefSeq" id="XP_033685442.1">
    <property type="nucleotide sequence ID" value="XM_033826795.1"/>
</dbReference>
<evidence type="ECO:0000313" key="2">
    <source>
        <dbReference type="Proteomes" id="UP000800094"/>
    </source>
</evidence>
<dbReference type="Proteomes" id="UP000800094">
    <property type="component" value="Unassembled WGS sequence"/>
</dbReference>
<dbReference type="GeneID" id="54580125"/>
<accession>A0A6A6IK41</accession>
<evidence type="ECO:0000313" key="1">
    <source>
        <dbReference type="EMBL" id="KAF2250438.1"/>
    </source>
</evidence>
<reference evidence="1" key="1">
    <citation type="journal article" date="2020" name="Stud. Mycol.">
        <title>101 Dothideomycetes genomes: a test case for predicting lifestyles and emergence of pathogens.</title>
        <authorList>
            <person name="Haridas S."/>
            <person name="Albert R."/>
            <person name="Binder M."/>
            <person name="Bloem J."/>
            <person name="Labutti K."/>
            <person name="Salamov A."/>
            <person name="Andreopoulos B."/>
            <person name="Baker S."/>
            <person name="Barry K."/>
            <person name="Bills G."/>
            <person name="Bluhm B."/>
            <person name="Cannon C."/>
            <person name="Castanera R."/>
            <person name="Culley D."/>
            <person name="Daum C."/>
            <person name="Ezra D."/>
            <person name="Gonzalez J."/>
            <person name="Henrissat B."/>
            <person name="Kuo A."/>
            <person name="Liang C."/>
            <person name="Lipzen A."/>
            <person name="Lutzoni F."/>
            <person name="Magnuson J."/>
            <person name="Mondo S."/>
            <person name="Nolan M."/>
            <person name="Ohm R."/>
            <person name="Pangilinan J."/>
            <person name="Park H.-J."/>
            <person name="Ramirez L."/>
            <person name="Alfaro M."/>
            <person name="Sun H."/>
            <person name="Tritt A."/>
            <person name="Yoshinaga Y."/>
            <person name="Zwiers L.-H."/>
            <person name="Turgeon B."/>
            <person name="Goodwin S."/>
            <person name="Spatafora J."/>
            <person name="Crous P."/>
            <person name="Grigoriev I."/>
        </authorList>
    </citation>
    <scope>NUCLEOTIDE SEQUENCE</scope>
    <source>
        <strain evidence="1">CBS 122368</strain>
    </source>
</reference>